<dbReference type="InterPro" id="IPR036388">
    <property type="entry name" value="WH-like_DNA-bd_sf"/>
</dbReference>
<evidence type="ECO:0000256" key="1">
    <source>
        <dbReference type="ARBA" id="ARBA00009437"/>
    </source>
</evidence>
<keyword evidence="3" id="KW-0238">DNA-binding</keyword>
<keyword evidence="4" id="KW-0804">Transcription</keyword>
<evidence type="ECO:0000256" key="2">
    <source>
        <dbReference type="ARBA" id="ARBA00023015"/>
    </source>
</evidence>
<feature type="domain" description="HTH lysR-type" evidence="6">
    <location>
        <begin position="1"/>
        <end position="58"/>
    </location>
</feature>
<evidence type="ECO:0000256" key="4">
    <source>
        <dbReference type="ARBA" id="ARBA00023163"/>
    </source>
</evidence>
<evidence type="ECO:0000313" key="8">
    <source>
        <dbReference type="Proteomes" id="UP001612928"/>
    </source>
</evidence>
<proteinExistence type="inferred from homology"/>
<evidence type="ECO:0000313" key="7">
    <source>
        <dbReference type="EMBL" id="MFI7440338.1"/>
    </source>
</evidence>
<accession>A0ABW8A1N8</accession>
<dbReference type="PANTHER" id="PTHR30346">
    <property type="entry name" value="TRANSCRIPTIONAL DUAL REGULATOR HCAR-RELATED"/>
    <property type="match status" value="1"/>
</dbReference>
<dbReference type="Gene3D" id="3.40.190.10">
    <property type="entry name" value="Periplasmic binding protein-like II"/>
    <property type="match status" value="2"/>
</dbReference>
<feature type="region of interest" description="Disordered" evidence="5">
    <location>
        <begin position="292"/>
        <end position="314"/>
    </location>
</feature>
<sequence>MNLRQLRYAVALAEELNFGRAALREGVRQPPFSQQIGKLEEELGVRLFERTTRQVRLTPAGEAFVAEARMSLAHAALATESARRVGRGEAGRLVVGFVGSATNITLPRVLRRFRSRYPGVQVELRELPTAQQAEELRQGLLDVGLLHAPLAGPAAEVLTTRTVARELLLAALPADHPLATRGTLPVAALAGEPFVMFPRRHGPALYDRITSVALAAGFEPTIVQEAVQMQTIVGLVAAGTGVSIVPESVARLRHGDVVFRPLAPPTRVVTLDVTWRTGDPNPLVHNFRALFPASPQPGSPHPTMRPAAPTRGKA</sequence>
<dbReference type="Pfam" id="PF00126">
    <property type="entry name" value="HTH_1"/>
    <property type="match status" value="1"/>
</dbReference>
<dbReference type="SUPFAM" id="SSF53850">
    <property type="entry name" value="Periplasmic binding protein-like II"/>
    <property type="match status" value="1"/>
</dbReference>
<protein>
    <submittedName>
        <fullName evidence="7">LysR family transcriptional regulator</fullName>
    </submittedName>
</protein>
<comment type="caution">
    <text evidence="7">The sequence shown here is derived from an EMBL/GenBank/DDBJ whole genome shotgun (WGS) entry which is preliminary data.</text>
</comment>
<dbReference type="Proteomes" id="UP001612928">
    <property type="component" value="Unassembled WGS sequence"/>
</dbReference>
<evidence type="ECO:0000256" key="3">
    <source>
        <dbReference type="ARBA" id="ARBA00023125"/>
    </source>
</evidence>
<organism evidence="7 8">
    <name type="scientific">Nonomuraea indica</name>
    <dbReference type="NCBI Taxonomy" id="1581193"/>
    <lineage>
        <taxon>Bacteria</taxon>
        <taxon>Bacillati</taxon>
        <taxon>Actinomycetota</taxon>
        <taxon>Actinomycetes</taxon>
        <taxon>Streptosporangiales</taxon>
        <taxon>Streptosporangiaceae</taxon>
        <taxon>Nonomuraea</taxon>
    </lineage>
</organism>
<evidence type="ECO:0000259" key="6">
    <source>
        <dbReference type="PROSITE" id="PS50931"/>
    </source>
</evidence>
<comment type="similarity">
    <text evidence="1">Belongs to the LysR transcriptional regulatory family.</text>
</comment>
<dbReference type="InterPro" id="IPR000847">
    <property type="entry name" value="LysR_HTH_N"/>
</dbReference>
<dbReference type="Pfam" id="PF03466">
    <property type="entry name" value="LysR_substrate"/>
    <property type="match status" value="1"/>
</dbReference>
<dbReference type="CDD" id="cd08414">
    <property type="entry name" value="PBP2_LTTR_aromatics_like"/>
    <property type="match status" value="1"/>
</dbReference>
<evidence type="ECO:0000256" key="5">
    <source>
        <dbReference type="SAM" id="MobiDB-lite"/>
    </source>
</evidence>
<dbReference type="PROSITE" id="PS50931">
    <property type="entry name" value="HTH_LYSR"/>
    <property type="match status" value="1"/>
</dbReference>
<dbReference type="PRINTS" id="PR00039">
    <property type="entry name" value="HTHLYSR"/>
</dbReference>
<gene>
    <name evidence="7" type="ORF">ACIBP5_10275</name>
</gene>
<name>A0ABW8A1N8_9ACTN</name>
<keyword evidence="2" id="KW-0805">Transcription regulation</keyword>
<dbReference type="Gene3D" id="1.10.10.10">
    <property type="entry name" value="Winged helix-like DNA-binding domain superfamily/Winged helix DNA-binding domain"/>
    <property type="match status" value="1"/>
</dbReference>
<dbReference type="EMBL" id="JBITMB010000002">
    <property type="protein sequence ID" value="MFI7440338.1"/>
    <property type="molecule type" value="Genomic_DNA"/>
</dbReference>
<dbReference type="SUPFAM" id="SSF46785">
    <property type="entry name" value="Winged helix' DNA-binding domain"/>
    <property type="match status" value="1"/>
</dbReference>
<dbReference type="RefSeq" id="WP_397020059.1">
    <property type="nucleotide sequence ID" value="NZ_JBITMB010000002.1"/>
</dbReference>
<keyword evidence="8" id="KW-1185">Reference proteome</keyword>
<dbReference type="InterPro" id="IPR005119">
    <property type="entry name" value="LysR_subst-bd"/>
</dbReference>
<dbReference type="InterPro" id="IPR036390">
    <property type="entry name" value="WH_DNA-bd_sf"/>
</dbReference>
<reference evidence="7 8" key="1">
    <citation type="submission" date="2024-10" db="EMBL/GenBank/DDBJ databases">
        <title>The Natural Products Discovery Center: Release of the First 8490 Sequenced Strains for Exploring Actinobacteria Biosynthetic Diversity.</title>
        <authorList>
            <person name="Kalkreuter E."/>
            <person name="Kautsar S.A."/>
            <person name="Yang D."/>
            <person name="Bader C.D."/>
            <person name="Teijaro C.N."/>
            <person name="Fluegel L."/>
            <person name="Davis C.M."/>
            <person name="Simpson J.R."/>
            <person name="Lauterbach L."/>
            <person name="Steele A.D."/>
            <person name="Gui C."/>
            <person name="Meng S."/>
            <person name="Li G."/>
            <person name="Viehrig K."/>
            <person name="Ye F."/>
            <person name="Su P."/>
            <person name="Kiefer A.F."/>
            <person name="Nichols A."/>
            <person name="Cepeda A.J."/>
            <person name="Yan W."/>
            <person name="Fan B."/>
            <person name="Jiang Y."/>
            <person name="Adhikari A."/>
            <person name="Zheng C.-J."/>
            <person name="Schuster L."/>
            <person name="Cowan T.M."/>
            <person name="Smanski M.J."/>
            <person name="Chevrette M.G."/>
            <person name="De Carvalho L.P.S."/>
            <person name="Shen B."/>
        </authorList>
    </citation>
    <scope>NUCLEOTIDE SEQUENCE [LARGE SCALE GENOMIC DNA]</scope>
    <source>
        <strain evidence="7 8">NPDC049503</strain>
    </source>
</reference>
<dbReference type="PANTHER" id="PTHR30346:SF0">
    <property type="entry name" value="HCA OPERON TRANSCRIPTIONAL ACTIVATOR HCAR"/>
    <property type="match status" value="1"/>
</dbReference>